<dbReference type="PROSITE" id="PS51257">
    <property type="entry name" value="PROKAR_LIPOPROTEIN"/>
    <property type="match status" value="1"/>
</dbReference>
<keyword evidence="4" id="KW-1185">Reference proteome</keyword>
<dbReference type="KEGG" id="pns:A9D12_07340"/>
<feature type="region of interest" description="Disordered" evidence="1">
    <location>
        <begin position="134"/>
        <end position="159"/>
    </location>
</feature>
<dbReference type="AlphaFoldDB" id="A0A192D3V3"/>
<organism evidence="3 4">
    <name type="scientific">Erythrobacter neustonensis</name>
    <dbReference type="NCBI Taxonomy" id="1112"/>
    <lineage>
        <taxon>Bacteria</taxon>
        <taxon>Pseudomonadati</taxon>
        <taxon>Pseudomonadota</taxon>
        <taxon>Alphaproteobacteria</taxon>
        <taxon>Sphingomonadales</taxon>
        <taxon>Erythrobacteraceae</taxon>
        <taxon>Erythrobacter/Porphyrobacter group</taxon>
        <taxon>Erythrobacter</taxon>
    </lineage>
</organism>
<reference evidence="3 4" key="1">
    <citation type="submission" date="2016-05" db="EMBL/GenBank/DDBJ databases">
        <title>Compelete Genome Sequence of Bacteriochlorophyll-Synthesizing Bacterium Porphyrobacter neustonensis DSM 9434.</title>
        <authorList>
            <person name="Shi X.-L."/>
            <person name="Wu Y.-H."/>
            <person name="Cheng H."/>
            <person name="Xu L."/>
            <person name="Zhang X.-Q."/>
            <person name="Wang C.-S."/>
            <person name="Xu X.-W."/>
        </authorList>
    </citation>
    <scope>NUCLEOTIDE SEQUENCE [LARGE SCALE GENOMIC DNA]</scope>
    <source>
        <strain evidence="3 4">DSM 9434</strain>
    </source>
</reference>
<evidence type="ECO:0000256" key="1">
    <source>
        <dbReference type="SAM" id="MobiDB-lite"/>
    </source>
</evidence>
<keyword evidence="2" id="KW-0732">Signal</keyword>
<proteinExistence type="predicted"/>
<dbReference type="RefSeq" id="WP_068350700.1">
    <property type="nucleotide sequence ID" value="NZ_CP016033.1"/>
</dbReference>
<dbReference type="OrthoDB" id="6057763at2"/>
<name>A0A192D3V3_9SPHN</name>
<feature type="signal peptide" evidence="2">
    <location>
        <begin position="1"/>
        <end position="23"/>
    </location>
</feature>
<sequence>MNRLTLLAPALTLMLAACGSETAEPPAAPATAEVVTADTEGTPGDMAPAAPPAATLTAIPAAFHGVWDAESGSCEPASDMRLEIATGTIGFYESEGKVTTVTPQADGSAAVDLAMTGEGESWNMGMVLSVRGDGDGRRLTVRDTGAGTSEARTLKPCPA</sequence>
<dbReference type="STRING" id="1112.A9D12_07340"/>
<evidence type="ECO:0000313" key="4">
    <source>
        <dbReference type="Proteomes" id="UP000078263"/>
    </source>
</evidence>
<feature type="chain" id="PRO_5008251715" evidence="2">
    <location>
        <begin position="24"/>
        <end position="159"/>
    </location>
</feature>
<protein>
    <submittedName>
        <fullName evidence="3">Uncharacterized protein</fullName>
    </submittedName>
</protein>
<gene>
    <name evidence="3" type="ORF">A9D12_07340</name>
</gene>
<evidence type="ECO:0000256" key="2">
    <source>
        <dbReference type="SAM" id="SignalP"/>
    </source>
</evidence>
<evidence type="ECO:0000313" key="3">
    <source>
        <dbReference type="EMBL" id="ANK12790.1"/>
    </source>
</evidence>
<dbReference type="EMBL" id="CP016033">
    <property type="protein sequence ID" value="ANK12790.1"/>
    <property type="molecule type" value="Genomic_DNA"/>
</dbReference>
<accession>A0A192D3V3</accession>
<dbReference type="Proteomes" id="UP000078263">
    <property type="component" value="Chromosome"/>
</dbReference>